<evidence type="ECO:0000256" key="5">
    <source>
        <dbReference type="ARBA" id="ARBA00035007"/>
    </source>
</evidence>
<feature type="binding site" evidence="9">
    <location>
        <begin position="347"/>
        <end position="348"/>
    </location>
    <ligand>
        <name>beta-nicotinamide D-ribonucleotide</name>
        <dbReference type="ChEBI" id="CHEBI:14649"/>
    </ligand>
</feature>
<evidence type="ECO:0000256" key="1">
    <source>
        <dbReference type="ARBA" id="ARBA00010897"/>
    </source>
</evidence>
<sequence length="477" mass="52531">MTQTQEQLAPIIIPLSEENILLDTDSYKVSHAFQYKPGAVRHTAYLESRGGRYARTVMFGLQYILKRWMETRVTEAMVYEAAEAFGQHGVTFPLEQMLRIPQVHGGRLPLEIRALPEGSVVPVRTPLMTVTNTDPELPFLVGYFEALLERVWYPITVATQSWHIKQIIKEALERTSDHPEAELPYKLHDFGSRGVSSAESAAIGGAAHLVNFQGSDTFAGVRMLRNYYRAPMAAVSIPAAEHSTVTSWGKEGEVDAYRHALKALGTKGGLLAVVSDSYDLKNALSNIWGDALRQEVIDSGTTLVIRPDSGNPADMVRMTVNVLASRFGTTLNSKGYKVLNNVRVIQGDGINAESIREIIAAIETDGFSLTNVAFGMGGALLQQVDRDTQRVAYKLSAELFGDGTFMGVYKDPITDPGKRSKDGVLDVVIEDGKYVTRQYQTFDTTFPGSAMRTVYRDGEVLIEDDLETVRARAALGS</sequence>
<feature type="binding site" evidence="9">
    <location>
        <position position="193"/>
    </location>
    <ligand>
        <name>diphosphate</name>
        <dbReference type="ChEBI" id="CHEBI:33019"/>
    </ligand>
</feature>
<dbReference type="PANTHER" id="PTHR43816:SF1">
    <property type="entry name" value="NICOTINAMIDE PHOSPHORIBOSYLTRANSFERASE"/>
    <property type="match status" value="1"/>
</dbReference>
<gene>
    <name evidence="12" type="ORF">SAMN00790413_04835</name>
</gene>
<evidence type="ECO:0000313" key="13">
    <source>
        <dbReference type="Proteomes" id="UP000192582"/>
    </source>
</evidence>
<feature type="binding site" evidence="9">
    <location>
        <position position="386"/>
    </location>
    <ligand>
        <name>beta-nicotinamide D-ribonucleotide</name>
        <dbReference type="ChEBI" id="CHEBI:14649"/>
    </ligand>
</feature>
<dbReference type="Proteomes" id="UP000192582">
    <property type="component" value="Unassembled WGS sequence"/>
</dbReference>
<evidence type="ECO:0000256" key="7">
    <source>
        <dbReference type="ARBA" id="ARBA00035036"/>
    </source>
</evidence>
<feature type="binding site" evidence="9">
    <location>
        <position position="306"/>
    </location>
    <ligand>
        <name>diphosphate</name>
        <dbReference type="ChEBI" id="CHEBI:33019"/>
    </ligand>
</feature>
<evidence type="ECO:0000259" key="11">
    <source>
        <dbReference type="Pfam" id="PF18127"/>
    </source>
</evidence>
<proteinExistence type="inferred from homology"/>
<dbReference type="Pfam" id="PF04095">
    <property type="entry name" value="NAPRTase"/>
    <property type="match status" value="1"/>
</dbReference>
<feature type="binding site" evidence="9">
    <location>
        <begin position="306"/>
        <end position="308"/>
    </location>
    <ligand>
        <name>beta-nicotinamide D-ribonucleotide</name>
        <dbReference type="ChEBI" id="CHEBI:14649"/>
    </ligand>
</feature>
<dbReference type="Gene3D" id="3.20.20.70">
    <property type="entry name" value="Aldolase class I"/>
    <property type="match status" value="1"/>
</dbReference>
<feature type="domain" description="Nicotinamide phosphoribosyltransferase N-terminal" evidence="11">
    <location>
        <begin position="19"/>
        <end position="112"/>
    </location>
</feature>
<organism evidence="12 13">
    <name type="scientific">Deinococcus hopiensis KR-140</name>
    <dbReference type="NCBI Taxonomy" id="695939"/>
    <lineage>
        <taxon>Bacteria</taxon>
        <taxon>Thermotogati</taxon>
        <taxon>Deinococcota</taxon>
        <taxon>Deinococci</taxon>
        <taxon>Deinococcales</taxon>
        <taxon>Deinococcaceae</taxon>
        <taxon>Deinococcus</taxon>
    </lineage>
</organism>
<keyword evidence="2" id="KW-0662">Pyridine nucleotide biosynthesis</keyword>
<keyword evidence="13" id="KW-1185">Reference proteome</keyword>
<dbReference type="InterPro" id="IPR013785">
    <property type="entry name" value="Aldolase_TIM"/>
</dbReference>
<dbReference type="InterPro" id="IPR016471">
    <property type="entry name" value="Nicotinamide_PRibTrfase"/>
</dbReference>
<evidence type="ECO:0000256" key="6">
    <source>
        <dbReference type="ARBA" id="ARBA00035024"/>
    </source>
</evidence>
<evidence type="ECO:0000256" key="4">
    <source>
        <dbReference type="ARBA" id="ARBA00022679"/>
    </source>
</evidence>
<evidence type="ECO:0000256" key="2">
    <source>
        <dbReference type="ARBA" id="ARBA00022642"/>
    </source>
</evidence>
<evidence type="ECO:0000256" key="3">
    <source>
        <dbReference type="ARBA" id="ARBA00022676"/>
    </source>
</evidence>
<dbReference type="SUPFAM" id="SSF51690">
    <property type="entry name" value="Nicotinate/Quinolinate PRTase C-terminal domain-like"/>
    <property type="match status" value="1"/>
</dbReference>
<dbReference type="GO" id="GO:0009435">
    <property type="term" value="P:NAD+ biosynthetic process"/>
    <property type="evidence" value="ECO:0007669"/>
    <property type="project" value="InterPro"/>
</dbReference>
<dbReference type="InterPro" id="IPR036068">
    <property type="entry name" value="Nicotinate_pribotase-like_C"/>
</dbReference>
<dbReference type="EMBL" id="FWWU01000005">
    <property type="protein sequence ID" value="SMB82067.1"/>
    <property type="molecule type" value="Genomic_DNA"/>
</dbReference>
<dbReference type="CDD" id="cd01569">
    <property type="entry name" value="PBEF_like"/>
    <property type="match status" value="1"/>
</dbReference>
<dbReference type="RefSeq" id="WP_084046138.1">
    <property type="nucleotide sequence ID" value="NZ_FWWU01000005.1"/>
</dbReference>
<dbReference type="InterPro" id="IPR041529">
    <property type="entry name" value="DUF5598"/>
</dbReference>
<evidence type="ECO:0000256" key="8">
    <source>
        <dbReference type="ARBA" id="ARBA00047835"/>
    </source>
</evidence>
<comment type="similarity">
    <text evidence="1">Belongs to the NAPRTase family.</text>
</comment>
<feature type="domain" description="Nicotinate/nicotinamide phosphoribosyltransferase" evidence="10">
    <location>
        <begin position="185"/>
        <end position="458"/>
    </location>
</feature>
<feature type="binding site" evidence="9">
    <location>
        <position position="216"/>
    </location>
    <ligand>
        <name>beta-nicotinamide D-ribonucleotide</name>
        <dbReference type="ChEBI" id="CHEBI:14649"/>
    </ligand>
</feature>
<evidence type="ECO:0000256" key="9">
    <source>
        <dbReference type="PIRSR" id="PIRSR005943-1"/>
    </source>
</evidence>
<dbReference type="STRING" id="695939.SAMN00790413_04835"/>
<feature type="binding site" evidence="9">
    <location>
        <position position="378"/>
    </location>
    <ligand>
        <name>beta-nicotinamide D-ribonucleotide</name>
        <dbReference type="ChEBI" id="CHEBI:14649"/>
    </ligand>
</feature>
<comment type="catalytic activity">
    <reaction evidence="8">
        <text>beta-nicotinamide D-ribonucleotide + diphosphate = 5-phospho-alpha-D-ribose 1-diphosphate + nicotinamide + H(+)</text>
        <dbReference type="Rhea" id="RHEA:16149"/>
        <dbReference type="ChEBI" id="CHEBI:14649"/>
        <dbReference type="ChEBI" id="CHEBI:15378"/>
        <dbReference type="ChEBI" id="CHEBI:17154"/>
        <dbReference type="ChEBI" id="CHEBI:33019"/>
        <dbReference type="ChEBI" id="CHEBI:58017"/>
        <dbReference type="EC" id="2.4.2.12"/>
    </reaction>
    <physiologicalReaction direction="right-to-left" evidence="8">
        <dbReference type="Rhea" id="RHEA:16151"/>
    </physiologicalReaction>
</comment>
<accession>A0A1W1ULV7</accession>
<keyword evidence="4 12" id="KW-0808">Transferase</keyword>
<evidence type="ECO:0000313" key="12">
    <source>
        <dbReference type="EMBL" id="SMB82067.1"/>
    </source>
</evidence>
<reference evidence="12 13" key="1">
    <citation type="submission" date="2017-04" db="EMBL/GenBank/DDBJ databases">
        <authorList>
            <person name="Afonso C.L."/>
            <person name="Miller P.J."/>
            <person name="Scott M.A."/>
            <person name="Spackman E."/>
            <person name="Goraichik I."/>
            <person name="Dimitrov K.M."/>
            <person name="Suarez D.L."/>
            <person name="Swayne D.E."/>
        </authorList>
    </citation>
    <scope>NUCLEOTIDE SEQUENCE [LARGE SCALE GENOMIC DNA]</scope>
    <source>
        <strain evidence="12 13">KR-140</strain>
    </source>
</reference>
<comment type="pathway">
    <text evidence="5">Cofactor biosynthesis; NAD(+) biosynthesis; nicotinamide D-ribonucleotide from 5-phospho-alpha-D-ribose 1-diphosphate and nicotinamide: step 1/1.</text>
</comment>
<keyword evidence="3 12" id="KW-0328">Glycosyltransferase</keyword>
<dbReference type="EC" id="2.4.2.12" evidence="6"/>
<dbReference type="AlphaFoldDB" id="A0A1W1ULV7"/>
<dbReference type="InterPro" id="IPR041525">
    <property type="entry name" value="N/Namide_PRibTrfase"/>
</dbReference>
<dbReference type="GO" id="GO:0047280">
    <property type="term" value="F:nicotinamide phosphoribosyltransferase activity"/>
    <property type="evidence" value="ECO:0007669"/>
    <property type="project" value="UniProtKB-EC"/>
</dbReference>
<dbReference type="Pfam" id="PF18127">
    <property type="entry name" value="NAMPT_N"/>
    <property type="match status" value="1"/>
</dbReference>
<protein>
    <recommendedName>
        <fullName evidence="7">Nicotinamide phosphoribosyltransferase</fullName>
        <ecNumber evidence="6">2.4.2.12</ecNumber>
    </recommendedName>
</protein>
<dbReference type="PIRSF" id="PIRSF005943">
    <property type="entry name" value="NMPRT"/>
    <property type="match status" value="1"/>
</dbReference>
<name>A0A1W1ULV7_9DEIO</name>
<dbReference type="PANTHER" id="PTHR43816">
    <property type="entry name" value="NICOTINAMIDE PHOSPHORIBOSYLTRANSFERASE"/>
    <property type="match status" value="1"/>
</dbReference>
<feature type="binding site" evidence="9">
    <location>
        <position position="242"/>
    </location>
    <ligand>
        <name>diphosphate</name>
        <dbReference type="ChEBI" id="CHEBI:33019"/>
    </ligand>
</feature>
<dbReference type="NCBIfam" id="NF006629">
    <property type="entry name" value="PRK09198.1"/>
    <property type="match status" value="1"/>
</dbReference>
<evidence type="ECO:0000259" key="10">
    <source>
        <dbReference type="Pfam" id="PF04095"/>
    </source>
</evidence>